<name>A0A1R3T6X0_9BACT</name>
<dbReference type="KEGG" id="psac:PSM36_0494"/>
<accession>A0A1R3T6X0</accession>
<dbReference type="Pfam" id="PF01551">
    <property type="entry name" value="Peptidase_M23"/>
    <property type="match status" value="1"/>
</dbReference>
<feature type="domain" description="Csd3-like second N-terminal" evidence="9">
    <location>
        <begin position="150"/>
        <end position="268"/>
    </location>
</feature>
<dbReference type="STRING" id="1642647.PSM36_0494"/>
<keyword evidence="11" id="KW-1185">Reference proteome</keyword>
<feature type="domain" description="M23ase beta-sheet core" evidence="8">
    <location>
        <begin position="281"/>
        <end position="378"/>
    </location>
</feature>
<evidence type="ECO:0000256" key="1">
    <source>
        <dbReference type="ARBA" id="ARBA00001947"/>
    </source>
</evidence>
<comment type="subcellular location">
    <subcellularLocation>
        <location evidence="2">Cell envelope</location>
    </subcellularLocation>
</comment>
<dbReference type="Pfam" id="PF19425">
    <property type="entry name" value="Csd3_N2"/>
    <property type="match status" value="1"/>
</dbReference>
<gene>
    <name evidence="10" type="ORF">PSM36_0494</name>
</gene>
<keyword evidence="3" id="KW-0645">Protease</keyword>
<dbReference type="Gene3D" id="2.70.70.10">
    <property type="entry name" value="Glucose Permease (Domain IIA)"/>
    <property type="match status" value="1"/>
</dbReference>
<dbReference type="GO" id="GO:0004222">
    <property type="term" value="F:metalloendopeptidase activity"/>
    <property type="evidence" value="ECO:0007669"/>
    <property type="project" value="TreeGrafter"/>
</dbReference>
<keyword evidence="4" id="KW-0479">Metal-binding</keyword>
<protein>
    <submittedName>
        <fullName evidence="10">Peptidase family M23</fullName>
    </submittedName>
</protein>
<reference evidence="11" key="1">
    <citation type="submission" date="2016-08" db="EMBL/GenBank/DDBJ databases">
        <authorList>
            <person name="Wibberg D."/>
        </authorList>
    </citation>
    <scope>NUCLEOTIDE SEQUENCE [LARGE SCALE GENOMIC DNA]</scope>
</reference>
<dbReference type="CDD" id="cd12797">
    <property type="entry name" value="M23_peptidase"/>
    <property type="match status" value="1"/>
</dbReference>
<dbReference type="PANTHER" id="PTHR21666:SF288">
    <property type="entry name" value="CELL DIVISION PROTEIN YTFB"/>
    <property type="match status" value="1"/>
</dbReference>
<dbReference type="PANTHER" id="PTHR21666">
    <property type="entry name" value="PEPTIDASE-RELATED"/>
    <property type="match status" value="1"/>
</dbReference>
<dbReference type="InterPro" id="IPR011055">
    <property type="entry name" value="Dup_hybrid_motif"/>
</dbReference>
<dbReference type="Proteomes" id="UP000187464">
    <property type="component" value="Chromosome I"/>
</dbReference>
<keyword evidence="7" id="KW-0482">Metalloprotease</keyword>
<evidence type="ECO:0000256" key="2">
    <source>
        <dbReference type="ARBA" id="ARBA00004196"/>
    </source>
</evidence>
<dbReference type="GO" id="GO:0006508">
    <property type="term" value="P:proteolysis"/>
    <property type="evidence" value="ECO:0007669"/>
    <property type="project" value="UniProtKB-KW"/>
</dbReference>
<dbReference type="InterPro" id="IPR016047">
    <property type="entry name" value="M23ase_b-sheet_dom"/>
</dbReference>
<dbReference type="PROSITE" id="PS51257">
    <property type="entry name" value="PROKAR_LIPOPROTEIN"/>
    <property type="match status" value="1"/>
</dbReference>
<keyword evidence="5" id="KW-0378">Hydrolase</keyword>
<dbReference type="Gene3D" id="3.10.450.350">
    <property type="match status" value="1"/>
</dbReference>
<dbReference type="GO" id="GO:0046872">
    <property type="term" value="F:metal ion binding"/>
    <property type="evidence" value="ECO:0007669"/>
    <property type="project" value="UniProtKB-KW"/>
</dbReference>
<dbReference type="RefSeq" id="WP_076928629.1">
    <property type="nucleotide sequence ID" value="NZ_LT605205.1"/>
</dbReference>
<dbReference type="EMBL" id="LT605205">
    <property type="protein sequence ID" value="SCD19324.1"/>
    <property type="molecule type" value="Genomic_DNA"/>
</dbReference>
<evidence type="ECO:0000256" key="4">
    <source>
        <dbReference type="ARBA" id="ARBA00022723"/>
    </source>
</evidence>
<evidence type="ECO:0000259" key="9">
    <source>
        <dbReference type="Pfam" id="PF19425"/>
    </source>
</evidence>
<dbReference type="GO" id="GO:0030313">
    <property type="term" value="C:cell envelope"/>
    <property type="evidence" value="ECO:0007669"/>
    <property type="project" value="UniProtKB-SubCell"/>
</dbReference>
<dbReference type="InterPro" id="IPR045834">
    <property type="entry name" value="Csd3_N2"/>
</dbReference>
<sequence>MYKTNRRKTIQSIIYSLLIVAVVSCGLKKEEQQVGQTGQEETSCVYEYGICVDSLDVTHYEIGRGEYLATILSNLGFEANKREKIIDAVSSIYPPSRLQVGNSYAAITDSTAAVKYVVFEKSRTDYAVVDLSGDTISVYDYTKPVTLKREYAEGTITSSLWNAIMDTGAPALLALKLSDVYAWQVDFFDVKKGDSFRLMYDVAYIDDTTRVGISSIEGAVFTHQGKKFRAIPFQQDSIMEFFDEEGNSLRKAFLKNPLDFFRITSKFSNSRYHPILKRSRPHHGVDYAAPVGTPVKTIGDGVVIEKGFQRGGAGNFLKVKHNATYTTTYMHLSRFAKGIEKGSRVKQGDVIAYVGSTGLSTGPHLDFRVHKNNQPVNPLTIESPPYLPVKPELRDSFMLVQDRVMFQLDSLRMAGQLFAEEEQVPDSLTLIPSHS</sequence>
<evidence type="ECO:0000259" key="8">
    <source>
        <dbReference type="Pfam" id="PF01551"/>
    </source>
</evidence>
<evidence type="ECO:0000256" key="3">
    <source>
        <dbReference type="ARBA" id="ARBA00022670"/>
    </source>
</evidence>
<comment type="cofactor">
    <cofactor evidence="1">
        <name>Zn(2+)</name>
        <dbReference type="ChEBI" id="CHEBI:29105"/>
    </cofactor>
</comment>
<organism evidence="10 11">
    <name type="scientific">Proteiniphilum saccharofermentans</name>
    <dbReference type="NCBI Taxonomy" id="1642647"/>
    <lineage>
        <taxon>Bacteria</taxon>
        <taxon>Pseudomonadati</taxon>
        <taxon>Bacteroidota</taxon>
        <taxon>Bacteroidia</taxon>
        <taxon>Bacteroidales</taxon>
        <taxon>Dysgonomonadaceae</taxon>
        <taxon>Proteiniphilum</taxon>
    </lineage>
</organism>
<proteinExistence type="predicted"/>
<dbReference type="SUPFAM" id="SSF51261">
    <property type="entry name" value="Duplicated hybrid motif"/>
    <property type="match status" value="1"/>
</dbReference>
<evidence type="ECO:0000256" key="6">
    <source>
        <dbReference type="ARBA" id="ARBA00022833"/>
    </source>
</evidence>
<dbReference type="AlphaFoldDB" id="A0A1R3T6X0"/>
<evidence type="ECO:0000256" key="7">
    <source>
        <dbReference type="ARBA" id="ARBA00023049"/>
    </source>
</evidence>
<evidence type="ECO:0000256" key="5">
    <source>
        <dbReference type="ARBA" id="ARBA00022801"/>
    </source>
</evidence>
<keyword evidence="6" id="KW-0862">Zinc</keyword>
<evidence type="ECO:0000313" key="10">
    <source>
        <dbReference type="EMBL" id="SCD19324.1"/>
    </source>
</evidence>
<dbReference type="InterPro" id="IPR050570">
    <property type="entry name" value="Cell_wall_metabolism_enzyme"/>
</dbReference>
<evidence type="ECO:0000313" key="11">
    <source>
        <dbReference type="Proteomes" id="UP000187464"/>
    </source>
</evidence>